<name>A0A2P4XEG5_9STRA</name>
<protein>
    <submittedName>
        <fullName evidence="1">Uncharacterized protein</fullName>
    </submittedName>
</protein>
<comment type="caution">
    <text evidence="1">The sequence shown here is derived from an EMBL/GenBank/DDBJ whole genome shotgun (WGS) entry which is preliminary data.</text>
</comment>
<dbReference type="EMBL" id="NCKW01011244">
    <property type="protein sequence ID" value="POM63941.1"/>
    <property type="molecule type" value="Genomic_DNA"/>
</dbReference>
<reference evidence="1 2" key="1">
    <citation type="journal article" date="2017" name="Genome Biol. Evol.">
        <title>Phytophthora megakarya and P. palmivora, closely related causal agents of cacao black pod rot, underwent increases in genome sizes and gene numbers by different mechanisms.</title>
        <authorList>
            <person name="Ali S.S."/>
            <person name="Shao J."/>
            <person name="Lary D.J."/>
            <person name="Kronmiller B."/>
            <person name="Shen D."/>
            <person name="Strem M.D."/>
            <person name="Amoako-Attah I."/>
            <person name="Akrofi A.Y."/>
            <person name="Begoude B.A."/>
            <person name="Ten Hoopen G.M."/>
            <person name="Coulibaly K."/>
            <person name="Kebe B.I."/>
            <person name="Melnick R.L."/>
            <person name="Guiltinan M.J."/>
            <person name="Tyler B.M."/>
            <person name="Meinhardt L.W."/>
            <person name="Bailey B.A."/>
        </authorList>
    </citation>
    <scope>NUCLEOTIDE SEQUENCE [LARGE SCALE GENOMIC DNA]</scope>
    <source>
        <strain evidence="2">sbr112.9</strain>
    </source>
</reference>
<dbReference type="OrthoDB" id="102943at2759"/>
<evidence type="ECO:0000313" key="1">
    <source>
        <dbReference type="EMBL" id="POM63941.1"/>
    </source>
</evidence>
<gene>
    <name evidence="1" type="ORF">PHPALM_20596</name>
</gene>
<sequence>MIKRNVAGPVKAFACMLARHCEAVVVDECRASKKHFDCQTTGDLENQQVPRRSLFTRCYIVCASMAGVGSRLAET</sequence>
<organism evidence="1 2">
    <name type="scientific">Phytophthora palmivora</name>
    <dbReference type="NCBI Taxonomy" id="4796"/>
    <lineage>
        <taxon>Eukaryota</taxon>
        <taxon>Sar</taxon>
        <taxon>Stramenopiles</taxon>
        <taxon>Oomycota</taxon>
        <taxon>Peronosporomycetes</taxon>
        <taxon>Peronosporales</taxon>
        <taxon>Peronosporaceae</taxon>
        <taxon>Phytophthora</taxon>
    </lineage>
</organism>
<keyword evidence="2" id="KW-1185">Reference proteome</keyword>
<dbReference type="Proteomes" id="UP000237271">
    <property type="component" value="Unassembled WGS sequence"/>
</dbReference>
<proteinExistence type="predicted"/>
<dbReference type="AlphaFoldDB" id="A0A2P4XEG5"/>
<evidence type="ECO:0000313" key="2">
    <source>
        <dbReference type="Proteomes" id="UP000237271"/>
    </source>
</evidence>
<accession>A0A2P4XEG5</accession>